<comment type="caution">
    <text evidence="4">The sequence shown here is derived from an EMBL/GenBank/DDBJ whole genome shotgun (WGS) entry which is preliminary data.</text>
</comment>
<dbReference type="OrthoDB" id="2356942at2"/>
<gene>
    <name evidence="4" type="ORF">FC27_GL000927</name>
</gene>
<feature type="signal peptide" evidence="2">
    <location>
        <begin position="1"/>
        <end position="25"/>
    </location>
</feature>
<keyword evidence="2" id="KW-0732">Signal</keyword>
<evidence type="ECO:0000256" key="2">
    <source>
        <dbReference type="SAM" id="SignalP"/>
    </source>
</evidence>
<evidence type="ECO:0000256" key="1">
    <source>
        <dbReference type="SAM" id="MobiDB-lite"/>
    </source>
</evidence>
<feature type="region of interest" description="Disordered" evidence="1">
    <location>
        <begin position="38"/>
        <end position="76"/>
    </location>
</feature>
<sequence length="231" mass="24483">MRLSHKLFGGILIGALLSFSAFRQAVKASDTLTTKATVGLLDGPEPDGPNDIWDPYDPDDPYPGDPADPDNKGTGSVGQLTLDYVSNLRFGSHEIRNGGLTATALNTHAMAQITDGRGNGAGWTLQLRPDYLVGEQTGSVIGDGYLYLGSIMIRKPSTNVSSAPNVKATRIPLGQWENIVTAPVNSGKSVWTIGFNQVESSPTTLVINDLSGLKADHYVGSLSWSLTNAPT</sequence>
<dbReference type="eggNOG" id="ENOG5030I33">
    <property type="taxonomic scope" value="Bacteria"/>
</dbReference>
<dbReference type="EMBL" id="AZFA01000002">
    <property type="protein sequence ID" value="KRL68186.1"/>
    <property type="molecule type" value="Genomic_DNA"/>
</dbReference>
<keyword evidence="5" id="KW-1185">Reference proteome</keyword>
<proteinExistence type="predicted"/>
<dbReference type="STRING" id="1423815.FC27_GL000927"/>
<dbReference type="PATRIC" id="fig|1423815.3.peg.948"/>
<organism evidence="4 5">
    <name type="scientific">Companilactobacillus versmoldensis DSM 14857 = KCTC 3814</name>
    <dbReference type="NCBI Taxonomy" id="1423815"/>
    <lineage>
        <taxon>Bacteria</taxon>
        <taxon>Bacillati</taxon>
        <taxon>Bacillota</taxon>
        <taxon>Bacilli</taxon>
        <taxon>Lactobacillales</taxon>
        <taxon>Lactobacillaceae</taxon>
        <taxon>Companilactobacillus</taxon>
    </lineage>
</organism>
<dbReference type="AlphaFoldDB" id="A0A0R1SNA8"/>
<name>A0A0R1SNA8_9LACO</name>
<dbReference type="RefSeq" id="WP_010624026.1">
    <property type="nucleotide sequence ID" value="NZ_AZFA01000002.1"/>
</dbReference>
<evidence type="ECO:0000313" key="4">
    <source>
        <dbReference type="EMBL" id="KRL68186.1"/>
    </source>
</evidence>
<protein>
    <submittedName>
        <fullName evidence="4">Extracellular protein</fullName>
    </submittedName>
</protein>
<feature type="domain" description="WxL" evidence="3">
    <location>
        <begin position="29"/>
        <end position="230"/>
    </location>
</feature>
<evidence type="ECO:0000313" key="5">
    <source>
        <dbReference type="Proteomes" id="UP000051647"/>
    </source>
</evidence>
<evidence type="ECO:0000259" key="3">
    <source>
        <dbReference type="Pfam" id="PF13731"/>
    </source>
</evidence>
<dbReference type="Proteomes" id="UP000051647">
    <property type="component" value="Unassembled WGS sequence"/>
</dbReference>
<dbReference type="InterPro" id="IPR027994">
    <property type="entry name" value="WxL_dom"/>
</dbReference>
<feature type="chain" id="PRO_5039514990" evidence="2">
    <location>
        <begin position="26"/>
        <end position="231"/>
    </location>
</feature>
<reference evidence="4 5" key="1">
    <citation type="journal article" date="2015" name="Genome Announc.">
        <title>Expanding the biotechnology potential of lactobacilli through comparative genomics of 213 strains and associated genera.</title>
        <authorList>
            <person name="Sun Z."/>
            <person name="Harris H.M."/>
            <person name="McCann A."/>
            <person name="Guo C."/>
            <person name="Argimon S."/>
            <person name="Zhang W."/>
            <person name="Yang X."/>
            <person name="Jeffery I.B."/>
            <person name="Cooney J.C."/>
            <person name="Kagawa T.F."/>
            <person name="Liu W."/>
            <person name="Song Y."/>
            <person name="Salvetti E."/>
            <person name="Wrobel A."/>
            <person name="Rasinkangas P."/>
            <person name="Parkhill J."/>
            <person name="Rea M.C."/>
            <person name="O'Sullivan O."/>
            <person name="Ritari J."/>
            <person name="Douillard F.P."/>
            <person name="Paul Ross R."/>
            <person name="Yang R."/>
            <person name="Briner A.E."/>
            <person name="Felis G.E."/>
            <person name="de Vos W.M."/>
            <person name="Barrangou R."/>
            <person name="Klaenhammer T.R."/>
            <person name="Caufield P.W."/>
            <person name="Cui Y."/>
            <person name="Zhang H."/>
            <person name="O'Toole P.W."/>
        </authorList>
    </citation>
    <scope>NUCLEOTIDE SEQUENCE [LARGE SCALE GENOMIC DNA]</scope>
    <source>
        <strain evidence="4 5">DSM 14857</strain>
    </source>
</reference>
<accession>A0A0R1SNA8</accession>
<dbReference type="Pfam" id="PF13731">
    <property type="entry name" value="WxL"/>
    <property type="match status" value="1"/>
</dbReference>